<dbReference type="PANTHER" id="PTHR33101">
    <property type="entry name" value="ROP GUANINE NUCLEOTIDE EXCHANGE FACTOR 1"/>
    <property type="match status" value="1"/>
</dbReference>
<dbReference type="Proteomes" id="UP000712600">
    <property type="component" value="Unassembled WGS sequence"/>
</dbReference>
<dbReference type="GO" id="GO:0005085">
    <property type="term" value="F:guanyl-nucleotide exchange factor activity"/>
    <property type="evidence" value="ECO:0007669"/>
    <property type="project" value="UniProtKB-UniRule"/>
</dbReference>
<evidence type="ECO:0000256" key="1">
    <source>
        <dbReference type="ARBA" id="ARBA00022658"/>
    </source>
</evidence>
<gene>
    <name evidence="4" type="ORF">F2Q69_00024914</name>
</gene>
<sequence>MEVRTSAYGEEIEMEWLLCVSDHIVEMTTHFSDGANKLETNIKIFILTSPALRKLDNLLLLRTYDPLASLKVILSGKGLIFLLQSLQEVLDRFKETEFWNVNQGIMAPESAADGSYSLVHPKP</sequence>
<reference evidence="4" key="1">
    <citation type="submission" date="2019-12" db="EMBL/GenBank/DDBJ databases">
        <title>Genome sequencing and annotation of Brassica cretica.</title>
        <authorList>
            <person name="Studholme D.J."/>
            <person name="Sarris P."/>
        </authorList>
    </citation>
    <scope>NUCLEOTIDE SEQUENCE</scope>
    <source>
        <strain evidence="4">PFS-109/04</strain>
        <tissue evidence="4">Leaf</tissue>
    </source>
</reference>
<dbReference type="InterPro" id="IPR005512">
    <property type="entry name" value="PRONE_dom"/>
</dbReference>
<evidence type="ECO:0000259" key="3">
    <source>
        <dbReference type="PROSITE" id="PS51334"/>
    </source>
</evidence>
<organism evidence="4 5">
    <name type="scientific">Brassica cretica</name>
    <name type="common">Mustard</name>
    <dbReference type="NCBI Taxonomy" id="69181"/>
    <lineage>
        <taxon>Eukaryota</taxon>
        <taxon>Viridiplantae</taxon>
        <taxon>Streptophyta</taxon>
        <taxon>Embryophyta</taxon>
        <taxon>Tracheophyta</taxon>
        <taxon>Spermatophyta</taxon>
        <taxon>Magnoliopsida</taxon>
        <taxon>eudicotyledons</taxon>
        <taxon>Gunneridae</taxon>
        <taxon>Pentapetalae</taxon>
        <taxon>rosids</taxon>
        <taxon>malvids</taxon>
        <taxon>Brassicales</taxon>
        <taxon>Brassicaceae</taxon>
        <taxon>Brassiceae</taxon>
        <taxon>Brassica</taxon>
    </lineage>
</organism>
<dbReference type="PANTHER" id="PTHR33101:SF14">
    <property type="entry name" value="ROP GUANINE NUCLEOTIDE EXCHANGE FACTOR 7"/>
    <property type="match status" value="1"/>
</dbReference>
<protein>
    <recommendedName>
        <fullName evidence="3">PRONE domain-containing protein</fullName>
    </recommendedName>
</protein>
<dbReference type="PROSITE" id="PS51334">
    <property type="entry name" value="PRONE"/>
    <property type="match status" value="1"/>
</dbReference>
<keyword evidence="1 2" id="KW-0344">Guanine-nucleotide releasing factor</keyword>
<dbReference type="AlphaFoldDB" id="A0A8S9QK05"/>
<evidence type="ECO:0000313" key="4">
    <source>
        <dbReference type="EMBL" id="KAF3541580.1"/>
    </source>
</evidence>
<comment type="caution">
    <text evidence="4">The sequence shown here is derived from an EMBL/GenBank/DDBJ whole genome shotgun (WGS) entry which is preliminary data.</text>
</comment>
<name>A0A8S9QK05_BRACR</name>
<accession>A0A8S9QK05</accession>
<evidence type="ECO:0000256" key="2">
    <source>
        <dbReference type="PROSITE-ProRule" id="PRU00663"/>
    </source>
</evidence>
<dbReference type="InterPro" id="IPR038937">
    <property type="entry name" value="RopGEF"/>
</dbReference>
<feature type="domain" description="PRONE" evidence="3">
    <location>
        <begin position="1"/>
        <end position="123"/>
    </location>
</feature>
<dbReference type="Gene3D" id="1.20.58.2010">
    <property type="entry name" value="PRONE domain, subdomain 1"/>
    <property type="match status" value="1"/>
</dbReference>
<evidence type="ECO:0000313" key="5">
    <source>
        <dbReference type="Proteomes" id="UP000712600"/>
    </source>
</evidence>
<proteinExistence type="predicted"/>
<dbReference type="EMBL" id="QGKX02001290">
    <property type="protein sequence ID" value="KAF3541580.1"/>
    <property type="molecule type" value="Genomic_DNA"/>
</dbReference>